<evidence type="ECO:0000313" key="2">
    <source>
        <dbReference type="EMBL" id="KAK1305719.1"/>
    </source>
</evidence>
<reference evidence="2" key="1">
    <citation type="journal article" date="2023" name="Nat. Commun.">
        <title>Diploid and tetraploid genomes of Acorus and the evolution of monocots.</title>
        <authorList>
            <person name="Ma L."/>
            <person name="Liu K.W."/>
            <person name="Li Z."/>
            <person name="Hsiao Y.Y."/>
            <person name="Qi Y."/>
            <person name="Fu T."/>
            <person name="Tang G.D."/>
            <person name="Zhang D."/>
            <person name="Sun W.H."/>
            <person name="Liu D.K."/>
            <person name="Li Y."/>
            <person name="Chen G.Z."/>
            <person name="Liu X.D."/>
            <person name="Liao X.Y."/>
            <person name="Jiang Y.T."/>
            <person name="Yu X."/>
            <person name="Hao Y."/>
            <person name="Huang J."/>
            <person name="Zhao X.W."/>
            <person name="Ke S."/>
            <person name="Chen Y.Y."/>
            <person name="Wu W.L."/>
            <person name="Hsu J.L."/>
            <person name="Lin Y.F."/>
            <person name="Huang M.D."/>
            <person name="Li C.Y."/>
            <person name="Huang L."/>
            <person name="Wang Z.W."/>
            <person name="Zhao X."/>
            <person name="Zhong W.Y."/>
            <person name="Peng D.H."/>
            <person name="Ahmad S."/>
            <person name="Lan S."/>
            <person name="Zhang J.S."/>
            <person name="Tsai W.C."/>
            <person name="Van de Peer Y."/>
            <person name="Liu Z.J."/>
        </authorList>
    </citation>
    <scope>NUCLEOTIDE SEQUENCE</scope>
    <source>
        <strain evidence="2">CP</strain>
    </source>
</reference>
<dbReference type="AlphaFoldDB" id="A0AAV9DXC4"/>
<comment type="caution">
    <text evidence="2">The sequence shown here is derived from an EMBL/GenBank/DDBJ whole genome shotgun (WGS) entry which is preliminary data.</text>
</comment>
<gene>
    <name evidence="2" type="ORF">QJS10_CPA10g01648</name>
</gene>
<accession>A0AAV9DXC4</accession>
<feature type="compositionally biased region" description="Pro residues" evidence="1">
    <location>
        <begin position="62"/>
        <end position="85"/>
    </location>
</feature>
<evidence type="ECO:0000313" key="3">
    <source>
        <dbReference type="Proteomes" id="UP001180020"/>
    </source>
</evidence>
<sequence>MRSDIVRSAAPCGIDHGPSITGSSPWTVGLPRPPPSAVAVVNPTSLERLCCGHPCYDAPYDPLPLRPQPDATPPATPLRPQPPSPAAASTPCPIRFSIGDAQKKIVGTERPLRLMRQTCVEKDSQLNYGSQIVLRNMGSECHFPDFHERKSGAQECKQEEQMEMRKKRKRCTIRMNECFGGSYKWRHGE</sequence>
<reference evidence="2" key="2">
    <citation type="submission" date="2023-06" db="EMBL/GenBank/DDBJ databases">
        <authorList>
            <person name="Ma L."/>
            <person name="Liu K.-W."/>
            <person name="Li Z."/>
            <person name="Hsiao Y.-Y."/>
            <person name="Qi Y."/>
            <person name="Fu T."/>
            <person name="Tang G."/>
            <person name="Zhang D."/>
            <person name="Sun W.-H."/>
            <person name="Liu D.-K."/>
            <person name="Li Y."/>
            <person name="Chen G.-Z."/>
            <person name="Liu X.-D."/>
            <person name="Liao X.-Y."/>
            <person name="Jiang Y.-T."/>
            <person name="Yu X."/>
            <person name="Hao Y."/>
            <person name="Huang J."/>
            <person name="Zhao X.-W."/>
            <person name="Ke S."/>
            <person name="Chen Y.-Y."/>
            <person name="Wu W.-L."/>
            <person name="Hsu J.-L."/>
            <person name="Lin Y.-F."/>
            <person name="Huang M.-D."/>
            <person name="Li C.-Y."/>
            <person name="Huang L."/>
            <person name="Wang Z.-W."/>
            <person name="Zhao X."/>
            <person name="Zhong W.-Y."/>
            <person name="Peng D.-H."/>
            <person name="Ahmad S."/>
            <person name="Lan S."/>
            <person name="Zhang J.-S."/>
            <person name="Tsai W.-C."/>
            <person name="Van De Peer Y."/>
            <person name="Liu Z.-J."/>
        </authorList>
    </citation>
    <scope>NUCLEOTIDE SEQUENCE</scope>
    <source>
        <strain evidence="2">CP</strain>
        <tissue evidence="2">Leaves</tissue>
    </source>
</reference>
<protein>
    <submittedName>
        <fullName evidence="2">Uncharacterized protein</fullName>
    </submittedName>
</protein>
<keyword evidence="3" id="KW-1185">Reference proteome</keyword>
<proteinExistence type="predicted"/>
<dbReference type="EMBL" id="JAUJYO010000010">
    <property type="protein sequence ID" value="KAK1305719.1"/>
    <property type="molecule type" value="Genomic_DNA"/>
</dbReference>
<name>A0AAV9DXC4_ACOCL</name>
<feature type="region of interest" description="Disordered" evidence="1">
    <location>
        <begin position="62"/>
        <end position="92"/>
    </location>
</feature>
<organism evidence="2 3">
    <name type="scientific">Acorus calamus</name>
    <name type="common">Sweet flag</name>
    <dbReference type="NCBI Taxonomy" id="4465"/>
    <lineage>
        <taxon>Eukaryota</taxon>
        <taxon>Viridiplantae</taxon>
        <taxon>Streptophyta</taxon>
        <taxon>Embryophyta</taxon>
        <taxon>Tracheophyta</taxon>
        <taxon>Spermatophyta</taxon>
        <taxon>Magnoliopsida</taxon>
        <taxon>Liliopsida</taxon>
        <taxon>Acoraceae</taxon>
        <taxon>Acorus</taxon>
    </lineage>
</organism>
<evidence type="ECO:0000256" key="1">
    <source>
        <dbReference type="SAM" id="MobiDB-lite"/>
    </source>
</evidence>
<dbReference type="Proteomes" id="UP001180020">
    <property type="component" value="Unassembled WGS sequence"/>
</dbReference>